<organism evidence="1">
    <name type="scientific">uncultured Caudovirales phage</name>
    <dbReference type="NCBI Taxonomy" id="2100421"/>
    <lineage>
        <taxon>Viruses</taxon>
        <taxon>Duplodnaviria</taxon>
        <taxon>Heunggongvirae</taxon>
        <taxon>Uroviricota</taxon>
        <taxon>Caudoviricetes</taxon>
        <taxon>Peduoviridae</taxon>
        <taxon>Maltschvirus</taxon>
        <taxon>Maltschvirus maltsch</taxon>
    </lineage>
</organism>
<evidence type="ECO:0000313" key="1">
    <source>
        <dbReference type="EMBL" id="ASN67548.1"/>
    </source>
</evidence>
<protein>
    <submittedName>
        <fullName evidence="1">Uncharacterized protein</fullName>
    </submittedName>
</protein>
<accession>A0A2H4J5F5</accession>
<dbReference type="EMBL" id="MF417852">
    <property type="protein sequence ID" value="ASN67548.1"/>
    <property type="molecule type" value="Genomic_DNA"/>
</dbReference>
<sequence length="48" mass="5311">MIDKMIEGFEATCYELSDEIKAKLLASDPDSARGKIMDLYACRLAGRA</sequence>
<gene>
    <name evidence="1" type="ORF">10S16_13</name>
</gene>
<reference evidence="1" key="1">
    <citation type="submission" date="2017-06" db="EMBL/GenBank/DDBJ databases">
        <title>Novel phages from South African skin metaviromes.</title>
        <authorList>
            <person name="van Zyl L.J."/>
            <person name="Abrahams Y."/>
            <person name="Stander E.A."/>
            <person name="Kirby B.M."/>
            <person name="Clavaud C."/>
            <person name="Farcet C."/>
            <person name="Breton L."/>
            <person name="Trindade M.I."/>
        </authorList>
    </citation>
    <scope>NUCLEOTIDE SEQUENCE</scope>
</reference>
<name>A0A2H4J5F5_9CAUD</name>
<proteinExistence type="predicted"/>